<reference evidence="2" key="1">
    <citation type="submission" date="2021-03" db="EMBL/GenBank/DDBJ databases">
        <title>Draft genome sequence of rust myrtle Austropuccinia psidii MF-1, a brazilian biotype.</title>
        <authorList>
            <person name="Quecine M.C."/>
            <person name="Pachon D.M.R."/>
            <person name="Bonatelli M.L."/>
            <person name="Correr F.H."/>
            <person name="Franceschini L.M."/>
            <person name="Leite T.F."/>
            <person name="Margarido G.R.A."/>
            <person name="Almeida C.A."/>
            <person name="Ferrarezi J.A."/>
            <person name="Labate C.A."/>
        </authorList>
    </citation>
    <scope>NUCLEOTIDE SEQUENCE</scope>
    <source>
        <strain evidence="2">MF-1</strain>
    </source>
</reference>
<comment type="caution">
    <text evidence="2">The sequence shown here is derived from an EMBL/GenBank/DDBJ whole genome shotgun (WGS) entry which is preliminary data.</text>
</comment>
<protein>
    <submittedName>
        <fullName evidence="2">Uncharacterized protein</fullName>
    </submittedName>
</protein>
<evidence type="ECO:0000313" key="2">
    <source>
        <dbReference type="EMBL" id="MBW0520761.1"/>
    </source>
</evidence>
<gene>
    <name evidence="2" type="ORF">O181_060476</name>
</gene>
<dbReference type="EMBL" id="AVOT02028314">
    <property type="protein sequence ID" value="MBW0520761.1"/>
    <property type="molecule type" value="Genomic_DNA"/>
</dbReference>
<evidence type="ECO:0000313" key="3">
    <source>
        <dbReference type="Proteomes" id="UP000765509"/>
    </source>
</evidence>
<feature type="compositionally biased region" description="Polar residues" evidence="1">
    <location>
        <begin position="140"/>
        <end position="160"/>
    </location>
</feature>
<feature type="region of interest" description="Disordered" evidence="1">
    <location>
        <begin position="135"/>
        <end position="160"/>
    </location>
</feature>
<name>A0A9Q3EL01_9BASI</name>
<keyword evidence="3" id="KW-1185">Reference proteome</keyword>
<evidence type="ECO:0000256" key="1">
    <source>
        <dbReference type="SAM" id="MobiDB-lite"/>
    </source>
</evidence>
<feature type="compositionally biased region" description="Polar residues" evidence="1">
    <location>
        <begin position="48"/>
        <end position="59"/>
    </location>
</feature>
<organism evidence="2 3">
    <name type="scientific">Austropuccinia psidii MF-1</name>
    <dbReference type="NCBI Taxonomy" id="1389203"/>
    <lineage>
        <taxon>Eukaryota</taxon>
        <taxon>Fungi</taxon>
        <taxon>Dikarya</taxon>
        <taxon>Basidiomycota</taxon>
        <taxon>Pucciniomycotina</taxon>
        <taxon>Pucciniomycetes</taxon>
        <taxon>Pucciniales</taxon>
        <taxon>Sphaerophragmiaceae</taxon>
        <taxon>Austropuccinia</taxon>
    </lineage>
</organism>
<dbReference type="Proteomes" id="UP000765509">
    <property type="component" value="Unassembled WGS sequence"/>
</dbReference>
<proteinExistence type="predicted"/>
<feature type="compositionally biased region" description="Polar residues" evidence="1">
    <location>
        <begin position="1"/>
        <end position="13"/>
    </location>
</feature>
<feature type="compositionally biased region" description="Low complexity" evidence="1">
    <location>
        <begin position="22"/>
        <end position="38"/>
    </location>
</feature>
<accession>A0A9Q3EL01</accession>
<dbReference type="AlphaFoldDB" id="A0A9Q3EL01"/>
<sequence>MSVFSSQSASFTPTKDIKTSIHHQSSPNSIISSFSKTSFDVHEEDGDQSSSKTNSQGSIFSFNSKDSNSTCASSPNATLKSLDKIEKVLTELNQKSNPQEIKKKLHQSTEIRESFYSLFYHLTLLDQKNGIVEMNDKNSNKTPSKSVTFETDASHQTNLNKTKTPMKSISKKANHKNLRNNRSSQFKLVPDCIER</sequence>
<feature type="region of interest" description="Disordered" evidence="1">
    <location>
        <begin position="1"/>
        <end position="59"/>
    </location>
</feature>